<dbReference type="Gene3D" id="3.40.50.300">
    <property type="entry name" value="P-loop containing nucleotide triphosphate hydrolases"/>
    <property type="match status" value="1"/>
</dbReference>
<proteinExistence type="predicted"/>
<comment type="caution">
    <text evidence="5">The sequence shown here is derived from an EMBL/GenBank/DDBJ whole genome shotgun (WGS) entry which is preliminary data.</text>
</comment>
<evidence type="ECO:0000256" key="3">
    <source>
        <dbReference type="ARBA" id="ARBA00022705"/>
    </source>
</evidence>
<dbReference type="InterPro" id="IPR005790">
    <property type="entry name" value="DNA_polIII_delta"/>
</dbReference>
<dbReference type="GO" id="GO:0003887">
    <property type="term" value="F:DNA-directed DNA polymerase activity"/>
    <property type="evidence" value="ECO:0007669"/>
    <property type="project" value="UniProtKB-KW"/>
</dbReference>
<evidence type="ECO:0000313" key="5">
    <source>
        <dbReference type="EMBL" id="TMQ50441.1"/>
    </source>
</evidence>
<keyword evidence="3" id="KW-0235">DNA replication</keyword>
<dbReference type="InterPro" id="IPR027417">
    <property type="entry name" value="P-loop_NTPase"/>
</dbReference>
<sequence length="322" mass="34383">MVTARRGKAGVLSAREAEPVLRGSGDALPPLVLAAGEEDFLRERLVRAFREGAEAEGAEFQRLEGDALDAETLAGTLATLSLFGGARRIWIREGSKMAGGVEEALIAWAGAPAEGTFVLVTTARNVDELKFLGTLAGLAVTVTCRLRGGEGLQWAEVIAREEGVKLPGATIEAVYRSAPDLLSFRQEMRKLAARAEPDGRVPPQALDALRAARAGASVERWAQAVLAGSAAEARRETEALAQEGLGGTQALWALAECALGALEPQSFYYRRAGRANVSLTPKKARAVLDQVYRADRALKRGEMRDSDLAQALVQNVRRAIRG</sequence>
<keyword evidence="4" id="KW-0239">DNA-directed DNA polymerase</keyword>
<gene>
    <name evidence="5" type="ORF">E6K71_02510</name>
</gene>
<dbReference type="GO" id="GO:0006261">
    <property type="term" value="P:DNA-templated DNA replication"/>
    <property type="evidence" value="ECO:0007669"/>
    <property type="project" value="TreeGrafter"/>
</dbReference>
<dbReference type="GO" id="GO:0003677">
    <property type="term" value="F:DNA binding"/>
    <property type="evidence" value="ECO:0007669"/>
    <property type="project" value="InterPro"/>
</dbReference>
<name>A0A538SGE3_UNCEI</name>
<organism evidence="5 6">
    <name type="scientific">Eiseniibacteriota bacterium</name>
    <dbReference type="NCBI Taxonomy" id="2212470"/>
    <lineage>
        <taxon>Bacteria</taxon>
        <taxon>Candidatus Eiseniibacteriota</taxon>
    </lineage>
</organism>
<accession>A0A538SGE3</accession>
<evidence type="ECO:0008006" key="7">
    <source>
        <dbReference type="Google" id="ProtNLM"/>
    </source>
</evidence>
<reference evidence="5 6" key="1">
    <citation type="journal article" date="2019" name="Nat. Microbiol.">
        <title>Mediterranean grassland soil C-N compound turnover is dependent on rainfall and depth, and is mediated by genomically divergent microorganisms.</title>
        <authorList>
            <person name="Diamond S."/>
            <person name="Andeer P.F."/>
            <person name="Li Z."/>
            <person name="Crits-Christoph A."/>
            <person name="Burstein D."/>
            <person name="Anantharaman K."/>
            <person name="Lane K.R."/>
            <person name="Thomas B.C."/>
            <person name="Pan C."/>
            <person name="Northen T.R."/>
            <person name="Banfield J.F."/>
        </authorList>
    </citation>
    <scope>NUCLEOTIDE SEQUENCE [LARGE SCALE GENOMIC DNA]</scope>
    <source>
        <strain evidence="5">WS_1</strain>
    </source>
</reference>
<dbReference type="NCBIfam" id="TIGR01128">
    <property type="entry name" value="holA"/>
    <property type="match status" value="1"/>
</dbReference>
<dbReference type="PANTHER" id="PTHR34388">
    <property type="entry name" value="DNA POLYMERASE III SUBUNIT DELTA"/>
    <property type="match status" value="1"/>
</dbReference>
<dbReference type="SUPFAM" id="SSF52540">
    <property type="entry name" value="P-loop containing nucleoside triphosphate hydrolases"/>
    <property type="match status" value="1"/>
</dbReference>
<dbReference type="PANTHER" id="PTHR34388:SF1">
    <property type="entry name" value="DNA POLYMERASE III SUBUNIT DELTA"/>
    <property type="match status" value="1"/>
</dbReference>
<keyword evidence="2" id="KW-0548">Nucleotidyltransferase</keyword>
<keyword evidence="1" id="KW-0808">Transferase</keyword>
<dbReference type="Proteomes" id="UP000316292">
    <property type="component" value="Unassembled WGS sequence"/>
</dbReference>
<protein>
    <recommendedName>
        <fullName evidence="7">DNA polymerase III subunit delta</fullName>
    </recommendedName>
</protein>
<evidence type="ECO:0000256" key="2">
    <source>
        <dbReference type="ARBA" id="ARBA00022695"/>
    </source>
</evidence>
<dbReference type="EMBL" id="VBOR01000034">
    <property type="protein sequence ID" value="TMQ50441.1"/>
    <property type="molecule type" value="Genomic_DNA"/>
</dbReference>
<dbReference type="AlphaFoldDB" id="A0A538SGE3"/>
<evidence type="ECO:0000313" key="6">
    <source>
        <dbReference type="Proteomes" id="UP000316292"/>
    </source>
</evidence>
<dbReference type="GO" id="GO:0009360">
    <property type="term" value="C:DNA polymerase III complex"/>
    <property type="evidence" value="ECO:0007669"/>
    <property type="project" value="TreeGrafter"/>
</dbReference>
<evidence type="ECO:0000256" key="1">
    <source>
        <dbReference type="ARBA" id="ARBA00022679"/>
    </source>
</evidence>
<evidence type="ECO:0000256" key="4">
    <source>
        <dbReference type="ARBA" id="ARBA00022932"/>
    </source>
</evidence>